<reference evidence="5 6" key="1">
    <citation type="submission" date="2015-02" db="EMBL/GenBank/DDBJ databases">
        <title>Single-cell genomics of uncultivated deep-branching MTB reveals a conserved set of magnetosome genes.</title>
        <authorList>
            <person name="Kolinko S."/>
            <person name="Richter M."/>
            <person name="Glockner F.O."/>
            <person name="Brachmann A."/>
            <person name="Schuler D."/>
        </authorList>
    </citation>
    <scope>NUCLEOTIDE SEQUENCE [LARGE SCALE GENOMIC DNA]</scope>
    <source>
        <strain evidence="5">TM-1</strain>
    </source>
</reference>
<dbReference type="PANTHER" id="PTHR19879:SF9">
    <property type="entry name" value="TRANSCRIPTION INITIATION FACTOR TFIID SUBUNIT 5"/>
    <property type="match status" value="1"/>
</dbReference>
<evidence type="ECO:0000313" key="5">
    <source>
        <dbReference type="EMBL" id="KJU87018.1"/>
    </source>
</evidence>
<name>A0A0F3H260_9BACT</name>
<dbReference type="InterPro" id="IPR019775">
    <property type="entry name" value="WD40_repeat_CS"/>
</dbReference>
<evidence type="ECO:0000256" key="1">
    <source>
        <dbReference type="ARBA" id="ARBA00022574"/>
    </source>
</evidence>
<proteinExistence type="predicted"/>
<gene>
    <name evidence="5" type="ORF">MBAV_000788</name>
</gene>
<dbReference type="EMBL" id="LACI01000359">
    <property type="protein sequence ID" value="KJU87018.1"/>
    <property type="molecule type" value="Genomic_DNA"/>
</dbReference>
<organism evidence="5 6">
    <name type="scientific">Candidatus Magnetobacterium bavaricum</name>
    <dbReference type="NCBI Taxonomy" id="29290"/>
    <lineage>
        <taxon>Bacteria</taxon>
        <taxon>Pseudomonadati</taxon>
        <taxon>Nitrospirota</taxon>
        <taxon>Thermodesulfovibrionia</taxon>
        <taxon>Thermodesulfovibrionales</taxon>
        <taxon>Candidatus Magnetobacteriaceae</taxon>
        <taxon>Candidatus Magnetobacterium</taxon>
    </lineage>
</organism>
<evidence type="ECO:0000256" key="4">
    <source>
        <dbReference type="SAM" id="SignalP"/>
    </source>
</evidence>
<feature type="signal peptide" evidence="4">
    <location>
        <begin position="1"/>
        <end position="23"/>
    </location>
</feature>
<dbReference type="Gene3D" id="2.130.10.10">
    <property type="entry name" value="YVTN repeat-like/Quinoprotein amine dehydrogenase"/>
    <property type="match status" value="1"/>
</dbReference>
<dbReference type="Pfam" id="PF00400">
    <property type="entry name" value="WD40"/>
    <property type="match status" value="2"/>
</dbReference>
<dbReference type="PROSITE" id="PS50082">
    <property type="entry name" value="WD_REPEATS_2"/>
    <property type="match status" value="2"/>
</dbReference>
<dbReference type="InterPro" id="IPR015943">
    <property type="entry name" value="WD40/YVTN_repeat-like_dom_sf"/>
</dbReference>
<dbReference type="PROSITE" id="PS00678">
    <property type="entry name" value="WD_REPEATS_1"/>
    <property type="match status" value="1"/>
</dbReference>
<keyword evidence="4" id="KW-0732">Signal</keyword>
<dbReference type="InterPro" id="IPR001680">
    <property type="entry name" value="WD40_rpt"/>
</dbReference>
<keyword evidence="2" id="KW-0677">Repeat</keyword>
<keyword evidence="6" id="KW-1185">Reference proteome</keyword>
<evidence type="ECO:0000256" key="2">
    <source>
        <dbReference type="ARBA" id="ARBA00022737"/>
    </source>
</evidence>
<protein>
    <submittedName>
        <fullName evidence="5">Repeat-containing protein</fullName>
    </submittedName>
</protein>
<sequence length="103" mass="10381">MMAVVTAIIAAMFVLPAAGGAYGADKADIVVQAGHAAGVLSIAVSPDGKYVFSGDRDGTLKLWDIDTGREIRAFSGHSGDVLTVAISPDGKYAVSGGVDGTLK</sequence>
<feature type="chain" id="PRO_5002461329" evidence="4">
    <location>
        <begin position="24"/>
        <end position="103"/>
    </location>
</feature>
<dbReference type="Proteomes" id="UP000033423">
    <property type="component" value="Unassembled WGS sequence"/>
</dbReference>
<feature type="non-terminal residue" evidence="5">
    <location>
        <position position="103"/>
    </location>
</feature>
<dbReference type="PROSITE" id="PS50294">
    <property type="entry name" value="WD_REPEATS_REGION"/>
    <property type="match status" value="2"/>
</dbReference>
<evidence type="ECO:0000313" key="6">
    <source>
        <dbReference type="Proteomes" id="UP000033423"/>
    </source>
</evidence>
<dbReference type="InterPro" id="IPR011047">
    <property type="entry name" value="Quinoprotein_ADH-like_sf"/>
</dbReference>
<dbReference type="PANTHER" id="PTHR19879">
    <property type="entry name" value="TRANSCRIPTION INITIATION FACTOR TFIID"/>
    <property type="match status" value="1"/>
</dbReference>
<feature type="repeat" description="WD" evidence="3">
    <location>
        <begin position="74"/>
        <end position="103"/>
    </location>
</feature>
<dbReference type="SUPFAM" id="SSF50998">
    <property type="entry name" value="Quinoprotein alcohol dehydrogenase-like"/>
    <property type="match status" value="1"/>
</dbReference>
<feature type="repeat" description="WD" evidence="3">
    <location>
        <begin position="32"/>
        <end position="73"/>
    </location>
</feature>
<comment type="caution">
    <text evidence="5">The sequence shown here is derived from an EMBL/GenBank/DDBJ whole genome shotgun (WGS) entry which is preliminary data.</text>
</comment>
<dbReference type="SMART" id="SM00320">
    <property type="entry name" value="WD40"/>
    <property type="match status" value="2"/>
</dbReference>
<keyword evidence="1 3" id="KW-0853">WD repeat</keyword>
<accession>A0A0F3H260</accession>
<dbReference type="AlphaFoldDB" id="A0A0F3H260"/>
<evidence type="ECO:0000256" key="3">
    <source>
        <dbReference type="PROSITE-ProRule" id="PRU00221"/>
    </source>
</evidence>